<sequence>MTDEPFAVRPEELRAVAVLLDDEARRLALGLAGLPGLVVAAPEWRAGAALAGLEAAGHAWFCRLGGRVAATSGGVRAAAEAYETVDDRAADRFATLPR</sequence>
<evidence type="ECO:0000313" key="2">
    <source>
        <dbReference type="Proteomes" id="UP000631791"/>
    </source>
</evidence>
<reference evidence="1 2" key="1">
    <citation type="submission" date="2020-11" db="EMBL/GenBank/DDBJ databases">
        <title>Sequencing the genomes of 1000 actinobacteria strains.</title>
        <authorList>
            <person name="Klenk H.-P."/>
        </authorList>
    </citation>
    <scope>NUCLEOTIDE SEQUENCE [LARGE SCALE GENOMIC DNA]</scope>
    <source>
        <strain evidence="1 2">DSM 101695</strain>
    </source>
</reference>
<comment type="caution">
    <text evidence="1">The sequence shown here is derived from an EMBL/GenBank/DDBJ whole genome shotgun (WGS) entry which is preliminary data.</text>
</comment>
<proteinExistence type="predicted"/>
<gene>
    <name evidence="1" type="ORF">IW249_001057</name>
</gene>
<name>A0ABS0JXG4_9ACTN</name>
<dbReference type="RefSeq" id="WP_196919774.1">
    <property type="nucleotide sequence ID" value="NZ_JADOTY010000001.1"/>
</dbReference>
<organism evidence="1 2">
    <name type="scientific">Micromonospora vinacea</name>
    <dbReference type="NCBI Taxonomy" id="709878"/>
    <lineage>
        <taxon>Bacteria</taxon>
        <taxon>Bacillati</taxon>
        <taxon>Actinomycetota</taxon>
        <taxon>Actinomycetes</taxon>
        <taxon>Micromonosporales</taxon>
        <taxon>Micromonosporaceae</taxon>
        <taxon>Micromonospora</taxon>
    </lineage>
</organism>
<dbReference type="Proteomes" id="UP000631791">
    <property type="component" value="Unassembled WGS sequence"/>
</dbReference>
<keyword evidence="2" id="KW-1185">Reference proteome</keyword>
<evidence type="ECO:0008006" key="3">
    <source>
        <dbReference type="Google" id="ProtNLM"/>
    </source>
</evidence>
<protein>
    <recommendedName>
        <fullName evidence="3">Excreted virulence factor EspC, type VII ESX diderm</fullName>
    </recommendedName>
</protein>
<dbReference type="EMBL" id="JADOTY010000001">
    <property type="protein sequence ID" value="MBG6100643.1"/>
    <property type="molecule type" value="Genomic_DNA"/>
</dbReference>
<accession>A0ABS0JXG4</accession>
<evidence type="ECO:0000313" key="1">
    <source>
        <dbReference type="EMBL" id="MBG6100643.1"/>
    </source>
</evidence>